<proteinExistence type="predicted"/>
<keyword evidence="2" id="KW-1185">Reference proteome</keyword>
<accession>A0A067KYX1</accession>
<evidence type="ECO:0000313" key="1">
    <source>
        <dbReference type="EMBL" id="KDP37460.1"/>
    </source>
</evidence>
<evidence type="ECO:0000313" key="2">
    <source>
        <dbReference type="Proteomes" id="UP000027138"/>
    </source>
</evidence>
<name>A0A067KYX1_JATCU</name>
<dbReference type="GO" id="GO:0005829">
    <property type="term" value="C:cytosol"/>
    <property type="evidence" value="ECO:0007669"/>
    <property type="project" value="TreeGrafter"/>
</dbReference>
<dbReference type="GO" id="GO:0043161">
    <property type="term" value="P:proteasome-mediated ubiquitin-dependent protein catabolic process"/>
    <property type="evidence" value="ECO:0007669"/>
    <property type="project" value="TreeGrafter"/>
</dbReference>
<reference evidence="1 2" key="1">
    <citation type="journal article" date="2014" name="PLoS ONE">
        <title>Global Analysis of Gene Expression Profiles in Physic Nut (Jatropha curcas L.) Seedlings Exposed to Salt Stress.</title>
        <authorList>
            <person name="Zhang L."/>
            <person name="Zhang C."/>
            <person name="Wu P."/>
            <person name="Chen Y."/>
            <person name="Li M."/>
            <person name="Jiang H."/>
            <person name="Wu G."/>
        </authorList>
    </citation>
    <scope>NUCLEOTIDE SEQUENCE [LARGE SCALE GENOMIC DNA]</scope>
    <source>
        <strain evidence="2">cv. GZQX0401</strain>
        <tissue evidence="1">Young leaves</tissue>
    </source>
</reference>
<dbReference type="GO" id="GO:0051865">
    <property type="term" value="P:protein autoubiquitination"/>
    <property type="evidence" value="ECO:0007669"/>
    <property type="project" value="TreeGrafter"/>
</dbReference>
<dbReference type="GO" id="GO:0006513">
    <property type="term" value="P:protein monoubiquitination"/>
    <property type="evidence" value="ECO:0007669"/>
    <property type="project" value="TreeGrafter"/>
</dbReference>
<dbReference type="GO" id="GO:0000209">
    <property type="term" value="P:protein polyubiquitination"/>
    <property type="evidence" value="ECO:0007669"/>
    <property type="project" value="TreeGrafter"/>
</dbReference>
<dbReference type="InterPro" id="IPR019193">
    <property type="entry name" value="UBQ-conj_enz_E2-bd_prot"/>
</dbReference>
<dbReference type="GO" id="GO:0030332">
    <property type="term" value="F:cyclin binding"/>
    <property type="evidence" value="ECO:0007669"/>
    <property type="project" value="TreeGrafter"/>
</dbReference>
<dbReference type="AlphaFoldDB" id="A0A067KYX1"/>
<dbReference type="STRING" id="180498.A0A067KYX1"/>
<dbReference type="Pfam" id="PF09814">
    <property type="entry name" value="HECT_2"/>
    <property type="match status" value="1"/>
</dbReference>
<organism evidence="1 2">
    <name type="scientific">Jatropha curcas</name>
    <name type="common">Barbados nut</name>
    <dbReference type="NCBI Taxonomy" id="180498"/>
    <lineage>
        <taxon>Eukaryota</taxon>
        <taxon>Viridiplantae</taxon>
        <taxon>Streptophyta</taxon>
        <taxon>Embryophyta</taxon>
        <taxon>Tracheophyta</taxon>
        <taxon>Spermatophyta</taxon>
        <taxon>Magnoliopsida</taxon>
        <taxon>eudicotyledons</taxon>
        <taxon>Gunneridae</taxon>
        <taxon>Pentapetalae</taxon>
        <taxon>rosids</taxon>
        <taxon>fabids</taxon>
        <taxon>Malpighiales</taxon>
        <taxon>Euphorbiaceae</taxon>
        <taxon>Crotonoideae</taxon>
        <taxon>Jatropheae</taxon>
        <taxon>Jatropha</taxon>
    </lineage>
</organism>
<evidence type="ECO:0008006" key="3">
    <source>
        <dbReference type="Google" id="ProtNLM"/>
    </source>
</evidence>
<protein>
    <recommendedName>
        <fullName evidence="3">HECT domain-containing protein</fullName>
    </recommendedName>
</protein>
<dbReference type="EMBL" id="KK914402">
    <property type="protein sequence ID" value="KDP37460.1"/>
    <property type="molecule type" value="Genomic_DNA"/>
</dbReference>
<gene>
    <name evidence="1" type="ORF">JCGZ_08301</name>
</gene>
<dbReference type="PANTHER" id="PTHR31531:SF2">
    <property type="entry name" value="E3 UBIQUITIN-PROTEIN LIGASE E3D"/>
    <property type="match status" value="1"/>
</dbReference>
<dbReference type="PANTHER" id="PTHR31531">
    <property type="entry name" value="E3 UBIQUITIN-PROTEIN LIGASE E3D FAMILY MEMBER"/>
    <property type="match status" value="1"/>
</dbReference>
<sequence length="405" mass="44776">MADNWFGACCCSFGGVSEKLVNRYADAYTCPKGVCLLSPTTVILCKDDLVGCKLADWDGIQRHEPGGDFAVHNGLSEETMSDFGSYLRSDGSCDSHIGRVDVNGTSSSHLNLNNHAEILKHKVQGEEPDAVDANRLFYMSSASDPSEKESKPRCCNSSYHAEEHVEARTREVSKISLMDENTTEAMEAMANRRSLLNGFLGNVFMARSYNLSRGIKWKQFFCPQCSTLLGAYPCADDDASVDGGVRLFKCYLSTSLPVCGSDDSFRKYTLEKMFANQLIESAKDELSFRTVIRDLTTKSPMLQIVLLNPNSWCCTGSCLDGESSSESVSKLELCPVIKLLFTNCSNNKDSQLRVLEDWIAKNLADEVFVLPDLIEELTETITSMEDILPPSCTSFQGLSLSFILR</sequence>
<dbReference type="GO" id="GO:0000151">
    <property type="term" value="C:ubiquitin ligase complex"/>
    <property type="evidence" value="ECO:0007669"/>
    <property type="project" value="TreeGrafter"/>
</dbReference>
<dbReference type="OrthoDB" id="781818at2759"/>
<dbReference type="GO" id="GO:0031624">
    <property type="term" value="F:ubiquitin conjugating enzyme binding"/>
    <property type="evidence" value="ECO:0007669"/>
    <property type="project" value="TreeGrafter"/>
</dbReference>
<dbReference type="Proteomes" id="UP000027138">
    <property type="component" value="Unassembled WGS sequence"/>
</dbReference>
<dbReference type="GO" id="GO:0005634">
    <property type="term" value="C:nucleus"/>
    <property type="evidence" value="ECO:0007669"/>
    <property type="project" value="TreeGrafter"/>
</dbReference>
<dbReference type="GO" id="GO:0061630">
    <property type="term" value="F:ubiquitin protein ligase activity"/>
    <property type="evidence" value="ECO:0007669"/>
    <property type="project" value="TreeGrafter"/>
</dbReference>